<dbReference type="InterPro" id="IPR024079">
    <property type="entry name" value="MetalloPept_cat_dom_sf"/>
</dbReference>
<dbReference type="Gene3D" id="1.10.472.150">
    <property type="entry name" value="Glucose-regulated metallo-peptidase M90, N-terminal domain"/>
    <property type="match status" value="1"/>
</dbReference>
<keyword evidence="1" id="KW-0472">Membrane</keyword>
<gene>
    <name evidence="2" type="ORF">SAMN03080598_01446</name>
</gene>
<dbReference type="RefSeq" id="WP_235009855.1">
    <property type="nucleotide sequence ID" value="NZ_FNVR01000005.1"/>
</dbReference>
<sequence length="268" mass="31577">MAITFKVVAILFVMIPAYYLMRRVSWWLKQTRFLLYKRKLTQGDIIFLEKYFPFYGRLNPIHKKEFLSKLELILSSKKFVARGGLNEVTNEMEVLISATITMVTFGWKRLRLAHFHTILVYPNTYFSNSNKTYHRGEVNPRFGLIVVSWRCFVEGFLDEKDGVNLGIHEIAHALKLAHLIDSDGEKEFETQAWKAYKKLVPTELENVKSGVNPLFRNAATLNEHEFFAVALENFFERPWEFFNTRPELYQSLVRLLKQDPRVWAKTNE</sequence>
<organism evidence="2 3">
    <name type="scientific">Algoriphagus boritolerans DSM 17298 = JCM 18970</name>
    <dbReference type="NCBI Taxonomy" id="1120964"/>
    <lineage>
        <taxon>Bacteria</taxon>
        <taxon>Pseudomonadati</taxon>
        <taxon>Bacteroidota</taxon>
        <taxon>Cytophagia</taxon>
        <taxon>Cytophagales</taxon>
        <taxon>Cyclobacteriaceae</taxon>
        <taxon>Algoriphagus</taxon>
    </lineage>
</organism>
<dbReference type="CDD" id="cd20170">
    <property type="entry name" value="Peptidase_M90-like"/>
    <property type="match status" value="1"/>
</dbReference>
<dbReference type="SUPFAM" id="SSF55486">
    <property type="entry name" value="Metalloproteases ('zincins'), catalytic domain"/>
    <property type="match status" value="1"/>
</dbReference>
<keyword evidence="3" id="KW-1185">Reference proteome</keyword>
<evidence type="ECO:0000313" key="2">
    <source>
        <dbReference type="EMBL" id="SEF79420.1"/>
    </source>
</evidence>
<protein>
    <recommendedName>
        <fullName evidence="4">DgsA anti-repressor MtfA</fullName>
    </recommendedName>
</protein>
<evidence type="ECO:0000256" key="1">
    <source>
        <dbReference type="SAM" id="Phobius"/>
    </source>
</evidence>
<reference evidence="3" key="1">
    <citation type="submission" date="2016-10" db="EMBL/GenBank/DDBJ databases">
        <authorList>
            <person name="Varghese N."/>
            <person name="Submissions S."/>
        </authorList>
    </citation>
    <scope>NUCLEOTIDE SEQUENCE [LARGE SCALE GENOMIC DNA]</scope>
    <source>
        <strain evidence="3">DSM 17298</strain>
    </source>
</reference>
<keyword evidence="1" id="KW-1133">Transmembrane helix</keyword>
<dbReference type="PANTHER" id="PTHR30164">
    <property type="entry name" value="MTFA PEPTIDASE"/>
    <property type="match status" value="1"/>
</dbReference>
<dbReference type="PANTHER" id="PTHR30164:SF2">
    <property type="entry name" value="PROTEIN MTFA"/>
    <property type="match status" value="1"/>
</dbReference>
<feature type="transmembrane region" description="Helical" evidence="1">
    <location>
        <begin position="7"/>
        <end position="28"/>
    </location>
</feature>
<dbReference type="GO" id="GO:0008237">
    <property type="term" value="F:metallopeptidase activity"/>
    <property type="evidence" value="ECO:0007669"/>
    <property type="project" value="InterPro"/>
</dbReference>
<dbReference type="Proteomes" id="UP000236736">
    <property type="component" value="Unassembled WGS sequence"/>
</dbReference>
<dbReference type="Gene3D" id="3.40.390.10">
    <property type="entry name" value="Collagenase (Catalytic Domain)"/>
    <property type="match status" value="1"/>
</dbReference>
<evidence type="ECO:0000313" key="3">
    <source>
        <dbReference type="Proteomes" id="UP000236736"/>
    </source>
</evidence>
<dbReference type="STRING" id="1120964.GCA_001313265_02164"/>
<dbReference type="InterPro" id="IPR042252">
    <property type="entry name" value="MtfA_N"/>
</dbReference>
<dbReference type="Pfam" id="PF06167">
    <property type="entry name" value="Peptidase_M90"/>
    <property type="match status" value="1"/>
</dbReference>
<dbReference type="EMBL" id="FNVR01000005">
    <property type="protein sequence ID" value="SEF79420.1"/>
    <property type="molecule type" value="Genomic_DNA"/>
</dbReference>
<dbReference type="InterPro" id="IPR010384">
    <property type="entry name" value="MtfA_fam"/>
</dbReference>
<keyword evidence="1" id="KW-0812">Transmembrane</keyword>
<dbReference type="AlphaFoldDB" id="A0A1H5UWS3"/>
<accession>A0A1H5UWS3</accession>
<name>A0A1H5UWS3_9BACT</name>
<proteinExistence type="predicted"/>
<evidence type="ECO:0008006" key="4">
    <source>
        <dbReference type="Google" id="ProtNLM"/>
    </source>
</evidence>
<dbReference type="GO" id="GO:0004177">
    <property type="term" value="F:aminopeptidase activity"/>
    <property type="evidence" value="ECO:0007669"/>
    <property type="project" value="TreeGrafter"/>
</dbReference>
<dbReference type="GO" id="GO:0005829">
    <property type="term" value="C:cytosol"/>
    <property type="evidence" value="ECO:0007669"/>
    <property type="project" value="TreeGrafter"/>
</dbReference>